<proteinExistence type="predicted"/>
<accession>A0A9P7RQK3</accession>
<dbReference type="EMBL" id="CM032189">
    <property type="protein sequence ID" value="KAG7087867.1"/>
    <property type="molecule type" value="Genomic_DNA"/>
</dbReference>
<evidence type="ECO:0000313" key="2">
    <source>
        <dbReference type="Proteomes" id="UP001049176"/>
    </source>
</evidence>
<reference evidence="1" key="1">
    <citation type="journal article" date="2021" name="Genome Biol. Evol.">
        <title>The assembled and annotated genome of the fairy-ring fungus Marasmius oreades.</title>
        <authorList>
            <person name="Hiltunen M."/>
            <person name="Ament-Velasquez S.L."/>
            <person name="Johannesson H."/>
        </authorList>
    </citation>
    <scope>NUCLEOTIDE SEQUENCE</scope>
    <source>
        <strain evidence="1">03SP1</strain>
    </source>
</reference>
<dbReference type="AlphaFoldDB" id="A0A9P7RQK3"/>
<dbReference type="OrthoDB" id="2727133at2759"/>
<gene>
    <name evidence="1" type="ORF">E1B28_013805</name>
</gene>
<sequence>MTWFTELEDIIYAPVEYIPAVGTVYSFKRANIAYREGEWKRHWQSVSNFGWGLVRDAFLISELVEPAPVVIIHAMGEALTDKLVEVFSAKSTEEAKIPWNPKQNFAAGGQDSESDGLYHVLITGSTKEKSEATAKAIFQDGLPKGLRYFHRSHFVGRFTHETYAKDGENISLHLPNGLYPGATCVFSWKWTVDASGVANRPEHTKGTLRIDSGKPTGFGLATNENYCDFWGEIVSEDELKVKMQIPNWPDVISFEMKRVPGPFPSRVMNPM</sequence>
<keyword evidence="2" id="KW-1185">Reference proteome</keyword>
<organism evidence="1 2">
    <name type="scientific">Marasmius oreades</name>
    <name type="common">fairy-ring Marasmius</name>
    <dbReference type="NCBI Taxonomy" id="181124"/>
    <lineage>
        <taxon>Eukaryota</taxon>
        <taxon>Fungi</taxon>
        <taxon>Dikarya</taxon>
        <taxon>Basidiomycota</taxon>
        <taxon>Agaricomycotina</taxon>
        <taxon>Agaricomycetes</taxon>
        <taxon>Agaricomycetidae</taxon>
        <taxon>Agaricales</taxon>
        <taxon>Marasmiineae</taxon>
        <taxon>Marasmiaceae</taxon>
        <taxon>Marasmius</taxon>
    </lineage>
</organism>
<comment type="caution">
    <text evidence="1">The sequence shown here is derived from an EMBL/GenBank/DDBJ whole genome shotgun (WGS) entry which is preliminary data.</text>
</comment>
<dbReference type="RefSeq" id="XP_043004338.1">
    <property type="nucleotide sequence ID" value="XM_043158983.1"/>
</dbReference>
<protein>
    <submittedName>
        <fullName evidence="1">Uncharacterized protein</fullName>
    </submittedName>
</protein>
<name>A0A9P7RQK3_9AGAR</name>
<dbReference type="GeneID" id="66082880"/>
<dbReference type="KEGG" id="more:E1B28_013805"/>
<evidence type="ECO:0000313" key="1">
    <source>
        <dbReference type="EMBL" id="KAG7087867.1"/>
    </source>
</evidence>
<dbReference type="Proteomes" id="UP001049176">
    <property type="component" value="Chromosome 9"/>
</dbReference>